<sequence>MLTLEYNCAHTCTEIARTHRRALTGIIVAVVVAALTTVAAFFYYRKWRAMQESYNHLCNIYMDHRPSDALVTRATSPQGGTPANLVPNIASSPSASHVLQVPNIDSSGISRFLVSSASEMETGGAIRPFDQPQVSISRRTRKGHGAGPSLSTESPRSQARNEDSGDRNSRSSLSMSELPPNYTQAMQIAER</sequence>
<accession>A0A0C3DQS5</accession>
<evidence type="ECO:0000313" key="3">
    <source>
        <dbReference type="EMBL" id="KIM58539.1"/>
    </source>
</evidence>
<reference evidence="4" key="2">
    <citation type="submission" date="2015-01" db="EMBL/GenBank/DDBJ databases">
        <title>Evolutionary Origins and Diversification of the Mycorrhizal Mutualists.</title>
        <authorList>
            <consortium name="DOE Joint Genome Institute"/>
            <consortium name="Mycorrhizal Genomics Consortium"/>
            <person name="Kohler A."/>
            <person name="Kuo A."/>
            <person name="Nagy L.G."/>
            <person name="Floudas D."/>
            <person name="Copeland A."/>
            <person name="Barry K.W."/>
            <person name="Cichocki N."/>
            <person name="Veneault-Fourrey C."/>
            <person name="LaButti K."/>
            <person name="Lindquist E.A."/>
            <person name="Lipzen A."/>
            <person name="Lundell T."/>
            <person name="Morin E."/>
            <person name="Murat C."/>
            <person name="Riley R."/>
            <person name="Ohm R."/>
            <person name="Sun H."/>
            <person name="Tunlid A."/>
            <person name="Henrissat B."/>
            <person name="Grigoriev I.V."/>
            <person name="Hibbett D.S."/>
            <person name="Martin F."/>
        </authorList>
    </citation>
    <scope>NUCLEOTIDE SEQUENCE [LARGE SCALE GENOMIC DNA]</scope>
    <source>
        <strain evidence="4">Foug A</strain>
    </source>
</reference>
<evidence type="ECO:0000256" key="2">
    <source>
        <dbReference type="SAM" id="Phobius"/>
    </source>
</evidence>
<feature type="transmembrane region" description="Helical" evidence="2">
    <location>
        <begin position="23"/>
        <end position="44"/>
    </location>
</feature>
<dbReference type="EMBL" id="KN822084">
    <property type="protein sequence ID" value="KIM58539.1"/>
    <property type="molecule type" value="Genomic_DNA"/>
</dbReference>
<organism evidence="3 4">
    <name type="scientific">Scleroderma citrinum Foug A</name>
    <dbReference type="NCBI Taxonomy" id="1036808"/>
    <lineage>
        <taxon>Eukaryota</taxon>
        <taxon>Fungi</taxon>
        <taxon>Dikarya</taxon>
        <taxon>Basidiomycota</taxon>
        <taxon>Agaricomycotina</taxon>
        <taxon>Agaricomycetes</taxon>
        <taxon>Agaricomycetidae</taxon>
        <taxon>Boletales</taxon>
        <taxon>Sclerodermatineae</taxon>
        <taxon>Sclerodermataceae</taxon>
        <taxon>Scleroderma</taxon>
    </lineage>
</organism>
<keyword evidence="2" id="KW-0812">Transmembrane</keyword>
<gene>
    <name evidence="3" type="ORF">SCLCIDRAFT_1082935</name>
</gene>
<keyword evidence="2" id="KW-1133">Transmembrane helix</keyword>
<evidence type="ECO:0000313" key="4">
    <source>
        <dbReference type="Proteomes" id="UP000053989"/>
    </source>
</evidence>
<dbReference type="HOGENOM" id="CLU_1422202_0_0_1"/>
<dbReference type="AlphaFoldDB" id="A0A0C3DQS5"/>
<feature type="compositionally biased region" description="Polar residues" evidence="1">
    <location>
        <begin position="149"/>
        <end position="158"/>
    </location>
</feature>
<dbReference type="InParanoid" id="A0A0C3DQS5"/>
<name>A0A0C3DQS5_9AGAM</name>
<keyword evidence="4" id="KW-1185">Reference proteome</keyword>
<feature type="compositionally biased region" description="Polar residues" evidence="1">
    <location>
        <begin position="170"/>
        <end position="191"/>
    </location>
</feature>
<reference evidence="3 4" key="1">
    <citation type="submission" date="2014-04" db="EMBL/GenBank/DDBJ databases">
        <authorList>
            <consortium name="DOE Joint Genome Institute"/>
            <person name="Kuo A."/>
            <person name="Kohler A."/>
            <person name="Nagy L.G."/>
            <person name="Floudas D."/>
            <person name="Copeland A."/>
            <person name="Barry K.W."/>
            <person name="Cichocki N."/>
            <person name="Veneault-Fourrey C."/>
            <person name="LaButti K."/>
            <person name="Lindquist E.A."/>
            <person name="Lipzen A."/>
            <person name="Lundell T."/>
            <person name="Morin E."/>
            <person name="Murat C."/>
            <person name="Sun H."/>
            <person name="Tunlid A."/>
            <person name="Henrissat B."/>
            <person name="Grigoriev I.V."/>
            <person name="Hibbett D.S."/>
            <person name="Martin F."/>
            <person name="Nordberg H.P."/>
            <person name="Cantor M.N."/>
            <person name="Hua S.X."/>
        </authorList>
    </citation>
    <scope>NUCLEOTIDE SEQUENCE [LARGE SCALE GENOMIC DNA]</scope>
    <source>
        <strain evidence="3 4">Foug A</strain>
    </source>
</reference>
<feature type="region of interest" description="Disordered" evidence="1">
    <location>
        <begin position="123"/>
        <end position="191"/>
    </location>
</feature>
<proteinExistence type="predicted"/>
<feature type="compositionally biased region" description="Basic and acidic residues" evidence="1">
    <location>
        <begin position="159"/>
        <end position="169"/>
    </location>
</feature>
<protein>
    <submittedName>
        <fullName evidence="3">Uncharacterized protein</fullName>
    </submittedName>
</protein>
<dbReference type="Proteomes" id="UP000053989">
    <property type="component" value="Unassembled WGS sequence"/>
</dbReference>
<evidence type="ECO:0000256" key="1">
    <source>
        <dbReference type="SAM" id="MobiDB-lite"/>
    </source>
</evidence>
<keyword evidence="2" id="KW-0472">Membrane</keyword>